<evidence type="ECO:0000256" key="3">
    <source>
        <dbReference type="SAM" id="SignalP"/>
    </source>
</evidence>
<organism evidence="5 6">
    <name type="scientific">Albidovulum inexpectatum</name>
    <dbReference type="NCBI Taxonomy" id="196587"/>
    <lineage>
        <taxon>Bacteria</taxon>
        <taxon>Pseudomonadati</taxon>
        <taxon>Pseudomonadota</taxon>
        <taxon>Alphaproteobacteria</taxon>
        <taxon>Rhodobacterales</taxon>
        <taxon>Paracoccaceae</taxon>
        <taxon>Albidovulum</taxon>
    </lineage>
</organism>
<dbReference type="Gene3D" id="2.40.30.170">
    <property type="match status" value="1"/>
</dbReference>
<dbReference type="PANTHER" id="PTHR30469:SF15">
    <property type="entry name" value="HLYD FAMILY OF SECRETION PROTEINS"/>
    <property type="match status" value="1"/>
</dbReference>
<reference evidence="5 6" key="1">
    <citation type="submission" date="2018-01" db="EMBL/GenBank/DDBJ databases">
        <title>Genomic Encyclopedia of Archaeal and Bacterial Type Strains, Phase II (KMG-II): from individual species to whole genera.</title>
        <authorList>
            <person name="Goeker M."/>
        </authorList>
    </citation>
    <scope>NUCLEOTIDE SEQUENCE [LARGE SCALE GENOMIC DNA]</scope>
    <source>
        <strain evidence="5 6">DSM 12048</strain>
    </source>
</reference>
<dbReference type="GO" id="GO:0015562">
    <property type="term" value="F:efflux transmembrane transporter activity"/>
    <property type="evidence" value="ECO:0007669"/>
    <property type="project" value="TreeGrafter"/>
</dbReference>
<dbReference type="InterPro" id="IPR058625">
    <property type="entry name" value="MdtA-like_BSH"/>
</dbReference>
<dbReference type="InterPro" id="IPR006143">
    <property type="entry name" value="RND_pump_MFP"/>
</dbReference>
<feature type="signal peptide" evidence="3">
    <location>
        <begin position="1"/>
        <end position="19"/>
    </location>
</feature>
<dbReference type="NCBIfam" id="TIGR01730">
    <property type="entry name" value="RND_mfp"/>
    <property type="match status" value="1"/>
</dbReference>
<comment type="caution">
    <text evidence="5">The sequence shown here is derived from an EMBL/GenBank/DDBJ whole genome shotgun (WGS) entry which is preliminary data.</text>
</comment>
<feature type="coiled-coil region" evidence="2">
    <location>
        <begin position="84"/>
        <end position="149"/>
    </location>
</feature>
<sequence>MMRATLLGLGLLLAAPALADSMTVAPQVITEWKSVFGRIEPKETIPARARIGGTIVELTVAEGDTVAEGQQIARIKDDKIDFQIAALDAQIEALRAQLDVAETELRRGETLVERGVATVQRLDQLRSAVDVLRNQIDSTEAQRAVAVQQAEEGRVLAPASGRVLTVPVTRGGVIQPGEPVATIGVGGFYLRLSVPERHAPALAEGDTIRIALPEGEAAGQIVKLYPLIDGGRVTADVEVEGLDTDFVNSRVLVQLPVGSRQAILVPESAVVTRSGIDFVTVAEGGAKVDRAVIPGERLIRDGQNLVEILTGLQPGEEVIVP</sequence>
<keyword evidence="2" id="KW-0175">Coiled coil</keyword>
<evidence type="ECO:0000259" key="4">
    <source>
        <dbReference type="Pfam" id="PF25917"/>
    </source>
</evidence>
<evidence type="ECO:0000313" key="5">
    <source>
        <dbReference type="EMBL" id="PPB80428.1"/>
    </source>
</evidence>
<dbReference type="RefSeq" id="WP_342750182.1">
    <property type="nucleotide sequence ID" value="NZ_PRDS01000005.1"/>
</dbReference>
<protein>
    <submittedName>
        <fullName evidence="5">RND family efflux transporter MFP subunit</fullName>
    </submittedName>
</protein>
<comment type="similarity">
    <text evidence="1">Belongs to the membrane fusion protein (MFP) (TC 8.A.1) family.</text>
</comment>
<dbReference type="Proteomes" id="UP000239736">
    <property type="component" value="Unassembled WGS sequence"/>
</dbReference>
<feature type="chain" id="PRO_5015467743" evidence="3">
    <location>
        <begin position="20"/>
        <end position="321"/>
    </location>
</feature>
<dbReference type="Pfam" id="PF25917">
    <property type="entry name" value="BSH_RND"/>
    <property type="match status" value="1"/>
</dbReference>
<dbReference type="GO" id="GO:1990281">
    <property type="term" value="C:efflux pump complex"/>
    <property type="evidence" value="ECO:0007669"/>
    <property type="project" value="TreeGrafter"/>
</dbReference>
<name>A0A2S5JGD8_9RHOB</name>
<dbReference type="AlphaFoldDB" id="A0A2S5JGD8"/>
<dbReference type="Gene3D" id="1.10.287.470">
    <property type="entry name" value="Helix hairpin bin"/>
    <property type="match status" value="1"/>
</dbReference>
<dbReference type="Gene3D" id="2.40.50.100">
    <property type="match status" value="1"/>
</dbReference>
<dbReference type="EMBL" id="PRDS01000005">
    <property type="protein sequence ID" value="PPB80428.1"/>
    <property type="molecule type" value="Genomic_DNA"/>
</dbReference>
<evidence type="ECO:0000256" key="2">
    <source>
        <dbReference type="SAM" id="Coils"/>
    </source>
</evidence>
<keyword evidence="3" id="KW-0732">Signal</keyword>
<evidence type="ECO:0000256" key="1">
    <source>
        <dbReference type="ARBA" id="ARBA00009477"/>
    </source>
</evidence>
<keyword evidence="6" id="KW-1185">Reference proteome</keyword>
<dbReference type="PANTHER" id="PTHR30469">
    <property type="entry name" value="MULTIDRUG RESISTANCE PROTEIN MDTA"/>
    <property type="match status" value="1"/>
</dbReference>
<feature type="domain" description="Multidrug resistance protein MdtA-like barrel-sandwich hybrid" evidence="4">
    <location>
        <begin position="46"/>
        <end position="182"/>
    </location>
</feature>
<proteinExistence type="inferred from homology"/>
<dbReference type="SUPFAM" id="SSF111369">
    <property type="entry name" value="HlyD-like secretion proteins"/>
    <property type="match status" value="1"/>
</dbReference>
<dbReference type="Gene3D" id="2.40.420.20">
    <property type="match status" value="1"/>
</dbReference>
<accession>A0A2S5JGD8</accession>
<gene>
    <name evidence="5" type="ORF">LV82_01776</name>
</gene>
<evidence type="ECO:0000313" key="6">
    <source>
        <dbReference type="Proteomes" id="UP000239736"/>
    </source>
</evidence>